<gene>
    <name evidence="2" type="ORF">Micbo1qcDRAFT_164079</name>
</gene>
<name>A0A136IZX5_9PEZI</name>
<dbReference type="InParanoid" id="A0A136IZX5"/>
<keyword evidence="3" id="KW-1185">Reference proteome</keyword>
<dbReference type="OrthoDB" id="5243062at2759"/>
<dbReference type="AlphaFoldDB" id="A0A136IZX5"/>
<feature type="compositionally biased region" description="Polar residues" evidence="1">
    <location>
        <begin position="1"/>
        <end position="18"/>
    </location>
</feature>
<feature type="compositionally biased region" description="Pro residues" evidence="1">
    <location>
        <begin position="89"/>
        <end position="98"/>
    </location>
</feature>
<feature type="compositionally biased region" description="Polar residues" evidence="1">
    <location>
        <begin position="43"/>
        <end position="64"/>
    </location>
</feature>
<feature type="non-terminal residue" evidence="2">
    <location>
        <position position="142"/>
    </location>
</feature>
<sequence length="142" mass="15005">MNASPDTASRLRQLNPLTTALGGYHSPPPGVPQSAMSMASPYSGFSTVQTPASSVQPYNPQQWGMSPIPVSDRPVQQFAAVPLQQEAHAPPPYSPPRQRPTGHAPETPPANISAVRVPASQAYRPSPEPQQVQNFPPPPGAA</sequence>
<feature type="region of interest" description="Disordered" evidence="1">
    <location>
        <begin position="1"/>
        <end position="142"/>
    </location>
</feature>
<dbReference type="STRING" id="196109.A0A136IZX5"/>
<dbReference type="EMBL" id="KQ964252">
    <property type="protein sequence ID" value="KXJ90492.1"/>
    <property type="molecule type" value="Genomic_DNA"/>
</dbReference>
<proteinExistence type="predicted"/>
<evidence type="ECO:0000313" key="3">
    <source>
        <dbReference type="Proteomes" id="UP000070501"/>
    </source>
</evidence>
<protein>
    <submittedName>
        <fullName evidence="2">Uncharacterized protein</fullName>
    </submittedName>
</protein>
<dbReference type="Proteomes" id="UP000070501">
    <property type="component" value="Unassembled WGS sequence"/>
</dbReference>
<reference evidence="3" key="1">
    <citation type="submission" date="2016-02" db="EMBL/GenBank/DDBJ databases">
        <title>Draft genome sequence of Microdochium bolleyi, a fungal endophyte of beachgrass.</title>
        <authorList>
            <consortium name="DOE Joint Genome Institute"/>
            <person name="David A.S."/>
            <person name="May G."/>
            <person name="Haridas S."/>
            <person name="Lim J."/>
            <person name="Wang M."/>
            <person name="Labutti K."/>
            <person name="Lipzen A."/>
            <person name="Barry K."/>
            <person name="Grigoriev I.V."/>
        </authorList>
    </citation>
    <scope>NUCLEOTIDE SEQUENCE [LARGE SCALE GENOMIC DNA]</scope>
    <source>
        <strain evidence="3">J235TASD1</strain>
    </source>
</reference>
<evidence type="ECO:0000313" key="2">
    <source>
        <dbReference type="EMBL" id="KXJ90492.1"/>
    </source>
</evidence>
<accession>A0A136IZX5</accession>
<evidence type="ECO:0000256" key="1">
    <source>
        <dbReference type="SAM" id="MobiDB-lite"/>
    </source>
</evidence>
<organism evidence="2 3">
    <name type="scientific">Microdochium bolleyi</name>
    <dbReference type="NCBI Taxonomy" id="196109"/>
    <lineage>
        <taxon>Eukaryota</taxon>
        <taxon>Fungi</taxon>
        <taxon>Dikarya</taxon>
        <taxon>Ascomycota</taxon>
        <taxon>Pezizomycotina</taxon>
        <taxon>Sordariomycetes</taxon>
        <taxon>Xylariomycetidae</taxon>
        <taxon>Xylariales</taxon>
        <taxon>Microdochiaceae</taxon>
        <taxon>Microdochium</taxon>
    </lineage>
</organism>